<dbReference type="Proteomes" id="UP000190016">
    <property type="component" value="Unassembled WGS sequence"/>
</dbReference>
<protein>
    <submittedName>
        <fullName evidence="1">Uncharacterized protein</fullName>
    </submittedName>
</protein>
<proteinExistence type="predicted"/>
<evidence type="ECO:0000313" key="1">
    <source>
        <dbReference type="EMBL" id="OPB93315.1"/>
    </source>
</evidence>
<dbReference type="RefSeq" id="WP_078778160.1">
    <property type="nucleotide sequence ID" value="NZ_MBDS01000002.1"/>
</dbReference>
<keyword evidence="2" id="KW-1185">Reference proteome</keyword>
<organism evidence="1 2">
    <name type="scientific">Elizabethkingia ursingii</name>
    <dbReference type="NCBI Taxonomy" id="1756150"/>
    <lineage>
        <taxon>Bacteria</taxon>
        <taxon>Pseudomonadati</taxon>
        <taxon>Bacteroidota</taxon>
        <taxon>Flavobacteriia</taxon>
        <taxon>Flavobacteriales</taxon>
        <taxon>Weeksellaceae</taxon>
        <taxon>Elizabethkingia</taxon>
    </lineage>
</organism>
<sequence>MKYLLLFTIIPSSFLFSQEKIIDTIYITNKIKLTVDKSSSSVNIEDDKEFAIEYTKIKENCFVDKLTINVKNYEPFSDSPSIFQLKFYADNDGIIGEEIKNTASFSKHLSGIKSDFQIIFKIHPTINLSTDKPFFIGITLLKNKADKVNNRKTRLSVYSTKSKHTKMYIRGNDINFWIEDSSLKFNKSNKVLFPSINVDSKCLENILLSHPVSISSSILQPD</sequence>
<dbReference type="EMBL" id="MBDS01000002">
    <property type="protein sequence ID" value="OPB93315.1"/>
    <property type="molecule type" value="Genomic_DNA"/>
</dbReference>
<name>A0ABX3NBQ7_9FLAO</name>
<evidence type="ECO:0000313" key="2">
    <source>
        <dbReference type="Proteomes" id="UP000190016"/>
    </source>
</evidence>
<comment type="caution">
    <text evidence="1">The sequence shown here is derived from an EMBL/GenBank/DDBJ whole genome shotgun (WGS) entry which is preliminary data.</text>
</comment>
<gene>
    <name evidence="1" type="ORF">BB021_02710</name>
</gene>
<accession>A0ABX3NBQ7</accession>
<reference evidence="1 2" key="1">
    <citation type="submission" date="2016-07" db="EMBL/GenBank/DDBJ databases">
        <title>Revisiting the Taxonomy of the Elizabethkingia Genus based on Whole-Genome Sequencing, Optical Mapping, and MALDI-TOF.</title>
        <authorList>
            <person name="Nicholson A.C."/>
        </authorList>
    </citation>
    <scope>NUCLEOTIDE SEQUENCE [LARGE SCALE GENOMIC DNA]</scope>
    <source>
        <strain evidence="1 2">C1558</strain>
    </source>
</reference>